<keyword evidence="3" id="KW-1185">Reference proteome</keyword>
<name>L0DRV7_THIND</name>
<dbReference type="eggNOG" id="COG1569">
    <property type="taxonomic scope" value="Bacteria"/>
</dbReference>
<dbReference type="SMART" id="SM00670">
    <property type="entry name" value="PINc"/>
    <property type="match status" value="1"/>
</dbReference>
<dbReference type="STRING" id="1255043.TVNIR_0028"/>
<dbReference type="NCBIfam" id="TIGR00305">
    <property type="entry name" value="putative toxin-antitoxin system toxin component, PIN family"/>
    <property type="match status" value="1"/>
</dbReference>
<dbReference type="PANTHER" id="PTHR34610">
    <property type="entry name" value="SSL7007 PROTEIN"/>
    <property type="match status" value="1"/>
</dbReference>
<evidence type="ECO:0000313" key="2">
    <source>
        <dbReference type="EMBL" id="AGA31743.1"/>
    </source>
</evidence>
<dbReference type="SUPFAM" id="SSF88723">
    <property type="entry name" value="PIN domain-like"/>
    <property type="match status" value="1"/>
</dbReference>
<protein>
    <submittedName>
        <fullName evidence="2">Nucleic acid-binding protein contains PIN domain-like</fullName>
    </submittedName>
</protein>
<gene>
    <name evidence="2" type="ordered locus">TVNIR_0028</name>
</gene>
<dbReference type="InterPro" id="IPR002850">
    <property type="entry name" value="PIN_toxin-like"/>
</dbReference>
<dbReference type="Pfam" id="PF13470">
    <property type="entry name" value="PIN_3"/>
    <property type="match status" value="1"/>
</dbReference>
<organism evidence="2 3">
    <name type="scientific">Thioalkalivibrio nitratireducens (strain DSM 14787 / UNIQEM 213 / ALEN2)</name>
    <dbReference type="NCBI Taxonomy" id="1255043"/>
    <lineage>
        <taxon>Bacteria</taxon>
        <taxon>Pseudomonadati</taxon>
        <taxon>Pseudomonadota</taxon>
        <taxon>Gammaproteobacteria</taxon>
        <taxon>Chromatiales</taxon>
        <taxon>Ectothiorhodospiraceae</taxon>
        <taxon>Thioalkalivibrio</taxon>
    </lineage>
</organism>
<dbReference type="PANTHER" id="PTHR34610:SF3">
    <property type="entry name" value="SSL7007 PROTEIN"/>
    <property type="match status" value="1"/>
</dbReference>
<dbReference type="PATRIC" id="fig|1255043.3.peg.27"/>
<evidence type="ECO:0000313" key="3">
    <source>
        <dbReference type="Proteomes" id="UP000010809"/>
    </source>
</evidence>
<feature type="domain" description="PIN" evidence="1">
    <location>
        <begin position="8"/>
        <end position="121"/>
    </location>
</feature>
<dbReference type="Proteomes" id="UP000010809">
    <property type="component" value="Chromosome"/>
</dbReference>
<dbReference type="EMBL" id="CP003989">
    <property type="protein sequence ID" value="AGA31743.1"/>
    <property type="molecule type" value="Genomic_DNA"/>
</dbReference>
<dbReference type="InterPro" id="IPR029060">
    <property type="entry name" value="PIN-like_dom_sf"/>
</dbReference>
<dbReference type="RefSeq" id="WP_015256906.1">
    <property type="nucleotide sequence ID" value="NC_019902.2"/>
</dbReference>
<dbReference type="AlphaFoldDB" id="L0DRV7"/>
<reference evidence="2" key="1">
    <citation type="submission" date="2015-12" db="EMBL/GenBank/DDBJ databases">
        <authorList>
            <person name="Tikhonova T.V."/>
            <person name="Pavlov A.R."/>
            <person name="Beletsky A.V."/>
            <person name="Mardanov A.V."/>
            <person name="Sorokin D.Y."/>
            <person name="Ravin N.V."/>
            <person name="Popov V.O."/>
        </authorList>
    </citation>
    <scope>NUCLEOTIDE SEQUENCE</scope>
    <source>
        <strain evidence="2">DSM 14787</strain>
    </source>
</reference>
<dbReference type="OrthoDB" id="9802272at2"/>
<proteinExistence type="predicted"/>
<dbReference type="KEGG" id="tni:TVNIR_0028"/>
<accession>L0DRV7</accession>
<evidence type="ECO:0000259" key="1">
    <source>
        <dbReference type="SMART" id="SM00670"/>
    </source>
</evidence>
<sequence>MPDSGVANAWVLDTNLLISRLLVPSGTAAKAVDHALGRGILLASEATLQELVTVLGRSKFDSYVSREDRQQFIRLLGGIARVVSISAPIRACRDPRDDKFLELAVHGEARTIITGDADLLDLDPFHGIRIVRPADFLRMHEG</sequence>
<dbReference type="InterPro" id="IPR002716">
    <property type="entry name" value="PIN_dom"/>
</dbReference>
<dbReference type="HOGENOM" id="CLU_116617_3_2_6"/>